<gene>
    <name evidence="13" type="ORF">E5288_WYG022573</name>
</gene>
<dbReference type="EC" id="4.2.99.18" evidence="2"/>
<reference evidence="13" key="1">
    <citation type="submission" date="2019-10" db="EMBL/GenBank/DDBJ databases">
        <title>The sequence and de novo assembly of the wild yak genome.</title>
        <authorList>
            <person name="Liu Y."/>
        </authorList>
    </citation>
    <scope>NUCLEOTIDE SEQUENCE [LARGE SCALE GENOMIC DNA]</scope>
    <source>
        <strain evidence="13">WY2019</strain>
    </source>
</reference>
<dbReference type="GO" id="GO:0140078">
    <property type="term" value="F:class I DNA-(apurinic or apyrimidinic site) endonuclease activity"/>
    <property type="evidence" value="ECO:0007669"/>
    <property type="project" value="UniProtKB-EC"/>
</dbReference>
<comment type="similarity">
    <text evidence="1">Belongs to the FPG family.</text>
</comment>
<dbReference type="SMART" id="SM00898">
    <property type="entry name" value="Fapy_DNA_glyco"/>
    <property type="match status" value="1"/>
</dbReference>
<dbReference type="PANTHER" id="PTHR16231:SF4">
    <property type="entry name" value="COMM DOMAIN-CONTAINING PROTEIN 4"/>
    <property type="match status" value="1"/>
</dbReference>
<sequence length="500" mass="54535">MSNQKAPDLDSNRKGGDIWLPMLRDGPGQLTRQPEGVSSGLGDSLSPRSQEAPPQEAPPKRHVIAASADPARQEGESPGRGLPGAMSRHPGMSAEQSSVKLRLLCGQVLKDLLGGGIDYEKILKLTMDARFESGDVKATVAVLSFILSSAAKHSVDGESLSSELQQLGLPKEHAASLCRCYEEKQSSLQARLRACSLRVNRLVGVGWRVDYTLSSSLLRTVEEPLVHLRLEVAASPGAPAQPVAMSLSADKFQVLLAGPGHPSHRMPEGPELHLASHFVNEACRELVFGGCVEKSPVSRNPEVPFESSAYSISALARGKELRLTLSPLPGAQPQQEPLALVFRFGMTGSFQLVPSDALPPHAHLRFYTAPPGPRLALCFVDIRRFGRWDLGGEWQPGRGPCVLLEYEQFRENVLRNLADKAFDRPICEALLDQRFFNGIGNYLRAEILYRLRIPPFEKARTVLEALQQRRPGDPGPLAPKGPSISKQSPFKDTEGTERPS</sequence>
<dbReference type="SUPFAM" id="SSF46946">
    <property type="entry name" value="S13-like H2TH domain"/>
    <property type="match status" value="1"/>
</dbReference>
<evidence type="ECO:0000313" key="13">
    <source>
        <dbReference type="EMBL" id="MXQ82951.1"/>
    </source>
</evidence>
<accession>A0A6B0R1Y0</accession>
<keyword evidence="9" id="KW-0326">Glycosidase</keyword>
<keyword evidence="3" id="KW-0227">DNA damage</keyword>
<dbReference type="CDD" id="cd04752">
    <property type="entry name" value="Commd4"/>
    <property type="match status" value="1"/>
</dbReference>
<evidence type="ECO:0000256" key="2">
    <source>
        <dbReference type="ARBA" id="ARBA00012720"/>
    </source>
</evidence>
<evidence type="ECO:0000256" key="5">
    <source>
        <dbReference type="ARBA" id="ARBA00023125"/>
    </source>
</evidence>
<evidence type="ECO:0000259" key="11">
    <source>
        <dbReference type="PROSITE" id="PS51068"/>
    </source>
</evidence>
<dbReference type="InterPro" id="IPR037356">
    <property type="entry name" value="COMMD4"/>
</dbReference>
<dbReference type="SMART" id="SM01232">
    <property type="entry name" value="H2TH"/>
    <property type="match status" value="1"/>
</dbReference>
<dbReference type="InterPro" id="IPR015886">
    <property type="entry name" value="H2TH_FPG"/>
</dbReference>
<dbReference type="Pfam" id="PF21672">
    <property type="entry name" value="COMM_HN"/>
    <property type="match status" value="1"/>
</dbReference>
<evidence type="ECO:0000256" key="3">
    <source>
        <dbReference type="ARBA" id="ARBA00022763"/>
    </source>
</evidence>
<evidence type="ECO:0000313" key="14">
    <source>
        <dbReference type="Proteomes" id="UP000322234"/>
    </source>
</evidence>
<evidence type="ECO:0000256" key="7">
    <source>
        <dbReference type="ARBA" id="ARBA00023239"/>
    </source>
</evidence>
<feature type="region of interest" description="Disordered" evidence="10">
    <location>
        <begin position="465"/>
        <end position="500"/>
    </location>
</feature>
<evidence type="ECO:0000256" key="8">
    <source>
        <dbReference type="ARBA" id="ARBA00023268"/>
    </source>
</evidence>
<comment type="caution">
    <text evidence="13">The sequence shown here is derived from an EMBL/GenBank/DDBJ whole genome shotgun (WGS) entry which is preliminary data.</text>
</comment>
<evidence type="ECO:0000256" key="10">
    <source>
        <dbReference type="SAM" id="MobiDB-lite"/>
    </source>
</evidence>
<keyword evidence="6" id="KW-0234">DNA repair</keyword>
<dbReference type="GO" id="GO:0008270">
    <property type="term" value="F:zinc ion binding"/>
    <property type="evidence" value="ECO:0007669"/>
    <property type="project" value="InterPro"/>
</dbReference>
<dbReference type="InterPro" id="IPR012319">
    <property type="entry name" value="FPG_cat"/>
</dbReference>
<dbReference type="PANTHER" id="PTHR16231">
    <property type="entry name" value="COMM DOMAIN-CONTAINING PROTEIN 4-8 FAMILY MEMBER"/>
    <property type="match status" value="1"/>
</dbReference>
<keyword evidence="14" id="KW-1185">Reference proteome</keyword>
<evidence type="ECO:0000256" key="6">
    <source>
        <dbReference type="ARBA" id="ARBA00023204"/>
    </source>
</evidence>
<proteinExistence type="inferred from homology"/>
<dbReference type="InterPro" id="IPR035937">
    <property type="entry name" value="FPG_N"/>
</dbReference>
<dbReference type="InterPro" id="IPR010979">
    <property type="entry name" value="Ribosomal_uS13-like_H2TH"/>
</dbReference>
<evidence type="ECO:0000256" key="1">
    <source>
        <dbReference type="ARBA" id="ARBA00009409"/>
    </source>
</evidence>
<dbReference type="Proteomes" id="UP000322234">
    <property type="component" value="Unassembled WGS sequence"/>
</dbReference>
<dbReference type="Pfam" id="PF07258">
    <property type="entry name" value="COMM_domain"/>
    <property type="match status" value="1"/>
</dbReference>
<feature type="compositionally biased region" description="Basic and acidic residues" evidence="10">
    <location>
        <begin position="489"/>
        <end position="500"/>
    </location>
</feature>
<dbReference type="InterPro" id="IPR017920">
    <property type="entry name" value="COMM"/>
</dbReference>
<dbReference type="GO" id="GO:0003684">
    <property type="term" value="F:damaged DNA binding"/>
    <property type="evidence" value="ECO:0007669"/>
    <property type="project" value="InterPro"/>
</dbReference>
<evidence type="ECO:0000256" key="9">
    <source>
        <dbReference type="ARBA" id="ARBA00023295"/>
    </source>
</evidence>
<dbReference type="SUPFAM" id="SSF81624">
    <property type="entry name" value="N-terminal domain of MutM-like DNA repair proteins"/>
    <property type="match status" value="1"/>
</dbReference>
<dbReference type="PROSITE" id="PS51269">
    <property type="entry name" value="COMM"/>
    <property type="match status" value="1"/>
</dbReference>
<evidence type="ECO:0000259" key="12">
    <source>
        <dbReference type="PROSITE" id="PS51269"/>
    </source>
</evidence>
<dbReference type="EMBL" id="VBQZ03000014">
    <property type="protein sequence ID" value="MXQ82951.1"/>
    <property type="molecule type" value="Genomic_DNA"/>
</dbReference>
<dbReference type="PROSITE" id="PS51068">
    <property type="entry name" value="FPG_CAT"/>
    <property type="match status" value="1"/>
</dbReference>
<dbReference type="GO" id="GO:0006284">
    <property type="term" value="P:base-excision repair"/>
    <property type="evidence" value="ECO:0007669"/>
    <property type="project" value="InterPro"/>
</dbReference>
<dbReference type="GO" id="GO:0019104">
    <property type="term" value="F:DNA N-glycosylase activity"/>
    <property type="evidence" value="ECO:0007669"/>
    <property type="project" value="InterPro"/>
</dbReference>
<keyword evidence="8" id="KW-0511">Multifunctional enzyme</keyword>
<dbReference type="Gene3D" id="3.20.190.10">
    <property type="entry name" value="MutM-like, N-terminal"/>
    <property type="match status" value="1"/>
</dbReference>
<dbReference type="AlphaFoldDB" id="A0A6B0R1Y0"/>
<feature type="domain" description="Formamidopyrimidine-DNA glycosylase catalytic" evidence="11">
    <location>
        <begin position="267"/>
        <end position="386"/>
    </location>
</feature>
<keyword evidence="7" id="KW-0456">Lyase</keyword>
<dbReference type="Pfam" id="PF01149">
    <property type="entry name" value="Fapy_DNA_glyco"/>
    <property type="match status" value="1"/>
</dbReference>
<dbReference type="Gene3D" id="1.10.8.50">
    <property type="match status" value="1"/>
</dbReference>
<dbReference type="InterPro" id="IPR047155">
    <property type="entry name" value="COMMD4/6/7/8"/>
</dbReference>
<organism evidence="13 14">
    <name type="scientific">Bos mutus</name>
    <name type="common">wild yak</name>
    <dbReference type="NCBI Taxonomy" id="72004"/>
    <lineage>
        <taxon>Eukaryota</taxon>
        <taxon>Metazoa</taxon>
        <taxon>Chordata</taxon>
        <taxon>Craniata</taxon>
        <taxon>Vertebrata</taxon>
        <taxon>Euteleostomi</taxon>
        <taxon>Mammalia</taxon>
        <taxon>Eutheria</taxon>
        <taxon>Laurasiatheria</taxon>
        <taxon>Artiodactyla</taxon>
        <taxon>Ruminantia</taxon>
        <taxon>Pecora</taxon>
        <taxon>Bovidae</taxon>
        <taxon>Bovinae</taxon>
        <taxon>Bos</taxon>
    </lineage>
</organism>
<dbReference type="FunFam" id="3.20.190.10:FF:000003">
    <property type="entry name" value="endonuclease 8-like 1 isoform X1"/>
    <property type="match status" value="1"/>
</dbReference>
<feature type="compositionally biased region" description="Basic and acidic residues" evidence="10">
    <location>
        <begin position="7"/>
        <end position="16"/>
    </location>
</feature>
<feature type="region of interest" description="Disordered" evidence="10">
    <location>
        <begin position="1"/>
        <end position="93"/>
    </location>
</feature>
<evidence type="ECO:0000256" key="4">
    <source>
        <dbReference type="ARBA" id="ARBA00022801"/>
    </source>
</evidence>
<feature type="domain" description="COMM" evidence="12">
    <location>
        <begin position="201"/>
        <end position="270"/>
    </location>
</feature>
<keyword evidence="5" id="KW-0238">DNA-binding</keyword>
<name>A0A6B0R1Y0_9CETA</name>
<protein>
    <recommendedName>
        <fullName evidence="2">DNA-(apurinic or apyrimidinic site) lyase</fullName>
        <ecNumber evidence="2">4.2.99.18</ecNumber>
    </recommendedName>
</protein>
<keyword evidence="4" id="KW-0378">Hydrolase</keyword>